<reference evidence="2 3" key="1">
    <citation type="submission" date="2015-03" db="EMBL/GenBank/DDBJ databases">
        <authorList>
            <person name="Murphy D."/>
        </authorList>
    </citation>
    <scope>NUCLEOTIDE SEQUENCE [LARGE SCALE GENOMIC DNA]</scope>
    <source>
        <strain evidence="2 3">OL-4</strain>
    </source>
</reference>
<name>A0A0E4GB07_9FIRM</name>
<evidence type="ECO:0000313" key="2">
    <source>
        <dbReference type="EMBL" id="CFX74783.1"/>
    </source>
</evidence>
<feature type="signal peptide" evidence="1">
    <location>
        <begin position="1"/>
        <end position="17"/>
    </location>
</feature>
<keyword evidence="3" id="KW-1185">Reference proteome</keyword>
<accession>A0A0E4GB07</accession>
<proteinExistence type="predicted"/>
<gene>
    <name evidence="2" type="ORF">1782</name>
</gene>
<feature type="chain" id="PRO_5039581439" evidence="1">
    <location>
        <begin position="18"/>
        <end position="70"/>
    </location>
</feature>
<keyword evidence="1" id="KW-0732">Signal</keyword>
<protein>
    <submittedName>
        <fullName evidence="2">Thioredoxin-like fold</fullName>
    </submittedName>
</protein>
<dbReference type="AlphaFoldDB" id="A0A0E4GB07"/>
<dbReference type="Proteomes" id="UP000045545">
    <property type="component" value="Unassembled WGS sequence"/>
</dbReference>
<evidence type="ECO:0000256" key="1">
    <source>
        <dbReference type="SAM" id="SignalP"/>
    </source>
</evidence>
<dbReference type="STRING" id="690567.1782"/>
<dbReference type="PROSITE" id="PS51257">
    <property type="entry name" value="PROKAR_LIPOPROTEIN"/>
    <property type="match status" value="1"/>
</dbReference>
<dbReference type="OrthoDB" id="9809733at2"/>
<dbReference type="SUPFAM" id="SSF52833">
    <property type="entry name" value="Thioredoxin-like"/>
    <property type="match status" value="1"/>
</dbReference>
<organism evidence="2 3">
    <name type="scientific">Syntrophomonas zehnderi OL-4</name>
    <dbReference type="NCBI Taxonomy" id="690567"/>
    <lineage>
        <taxon>Bacteria</taxon>
        <taxon>Bacillati</taxon>
        <taxon>Bacillota</taxon>
        <taxon>Clostridia</taxon>
        <taxon>Eubacteriales</taxon>
        <taxon>Syntrophomonadaceae</taxon>
        <taxon>Syntrophomonas</taxon>
    </lineage>
</organism>
<sequence>MKRSILYLTLLVMVLGAAGCGSTKQDHEVRSFNDLSAVPAFTCQDLNGNEVNNDIFQDNKLTLINIWATT</sequence>
<dbReference type="EMBL" id="CGIH01000029">
    <property type="protein sequence ID" value="CFX74783.1"/>
    <property type="molecule type" value="Genomic_DNA"/>
</dbReference>
<dbReference type="InterPro" id="IPR036249">
    <property type="entry name" value="Thioredoxin-like_sf"/>
</dbReference>
<evidence type="ECO:0000313" key="3">
    <source>
        <dbReference type="Proteomes" id="UP000045545"/>
    </source>
</evidence>
<dbReference type="RefSeq" id="WP_046497864.1">
    <property type="nucleotide sequence ID" value="NZ_CGIH01000029.1"/>
</dbReference>